<dbReference type="Proteomes" id="UP001153636">
    <property type="component" value="Chromosome 1"/>
</dbReference>
<keyword evidence="2" id="KW-1185">Reference proteome</keyword>
<protein>
    <submittedName>
        <fullName evidence="1">Uncharacterized protein</fullName>
    </submittedName>
</protein>
<accession>A0A9P0CFR9</accession>
<sequence>MDFQNNLNNLFDIAHVDTLEWMKIEEDKLFLRKQREPGGRPGCLAGVDKKLSEKKERASQRKLKEEKKCVSGDYRYLLQHNILYKRKDITINLPALIKALSNPCHPLLKRFWNYNKKRKEILCHA</sequence>
<evidence type="ECO:0000313" key="1">
    <source>
        <dbReference type="EMBL" id="CAH1099893.1"/>
    </source>
</evidence>
<dbReference type="AlphaFoldDB" id="A0A9P0CFR9"/>
<proteinExistence type="predicted"/>
<reference evidence="1" key="1">
    <citation type="submission" date="2022-01" db="EMBL/GenBank/DDBJ databases">
        <authorList>
            <person name="King R."/>
        </authorList>
    </citation>
    <scope>NUCLEOTIDE SEQUENCE</scope>
</reference>
<dbReference type="OrthoDB" id="6775076at2759"/>
<organism evidence="1 2">
    <name type="scientific">Psylliodes chrysocephalus</name>
    <dbReference type="NCBI Taxonomy" id="3402493"/>
    <lineage>
        <taxon>Eukaryota</taxon>
        <taxon>Metazoa</taxon>
        <taxon>Ecdysozoa</taxon>
        <taxon>Arthropoda</taxon>
        <taxon>Hexapoda</taxon>
        <taxon>Insecta</taxon>
        <taxon>Pterygota</taxon>
        <taxon>Neoptera</taxon>
        <taxon>Endopterygota</taxon>
        <taxon>Coleoptera</taxon>
        <taxon>Polyphaga</taxon>
        <taxon>Cucujiformia</taxon>
        <taxon>Chrysomeloidea</taxon>
        <taxon>Chrysomelidae</taxon>
        <taxon>Galerucinae</taxon>
        <taxon>Alticini</taxon>
        <taxon>Psylliodes</taxon>
    </lineage>
</organism>
<evidence type="ECO:0000313" key="2">
    <source>
        <dbReference type="Proteomes" id="UP001153636"/>
    </source>
</evidence>
<gene>
    <name evidence="1" type="ORF">PSYICH_LOCUS1138</name>
</gene>
<name>A0A9P0CFR9_9CUCU</name>
<dbReference type="EMBL" id="OV651813">
    <property type="protein sequence ID" value="CAH1099893.1"/>
    <property type="molecule type" value="Genomic_DNA"/>
</dbReference>